<evidence type="ECO:0000313" key="3">
    <source>
        <dbReference type="Proteomes" id="UP000250088"/>
    </source>
</evidence>
<feature type="compositionally biased region" description="Basic and acidic residues" evidence="1">
    <location>
        <begin position="16"/>
        <end position="36"/>
    </location>
</feature>
<feature type="compositionally biased region" description="Polar residues" evidence="1">
    <location>
        <begin position="40"/>
        <end position="58"/>
    </location>
</feature>
<dbReference type="KEGG" id="naj:B1756_09525"/>
<evidence type="ECO:0000256" key="1">
    <source>
        <dbReference type="SAM" id="MobiDB-lite"/>
    </source>
</evidence>
<organism evidence="2 3">
    <name type="scientific">Natrarchaeobaculum aegyptiacum</name>
    <dbReference type="NCBI Taxonomy" id="745377"/>
    <lineage>
        <taxon>Archaea</taxon>
        <taxon>Methanobacteriati</taxon>
        <taxon>Methanobacteriota</taxon>
        <taxon>Stenosarchaea group</taxon>
        <taxon>Halobacteria</taxon>
        <taxon>Halobacteriales</taxon>
        <taxon>Natrialbaceae</taxon>
        <taxon>Natrarchaeobaculum</taxon>
    </lineage>
</organism>
<reference evidence="3" key="1">
    <citation type="submission" date="2017-02" db="EMBL/GenBank/DDBJ databases">
        <title>Natronthermophilus aegyptiacus gen. nov.,sp. nov., an aerobic, extremely halophilic alkalithermophilic archaeon isolated from the athalassohaline Wadi An Natrun, Egypt.</title>
        <authorList>
            <person name="Zhao B."/>
        </authorList>
    </citation>
    <scope>NUCLEOTIDE SEQUENCE [LARGE SCALE GENOMIC DNA]</scope>
    <source>
        <strain evidence="3">JW/NM-HA 15</strain>
    </source>
</reference>
<name>A0A2Z2HY38_9EURY</name>
<dbReference type="Proteomes" id="UP000250088">
    <property type="component" value="Chromosome"/>
</dbReference>
<dbReference type="EMBL" id="CP019893">
    <property type="protein sequence ID" value="ARS89944.1"/>
    <property type="molecule type" value="Genomic_DNA"/>
</dbReference>
<feature type="region of interest" description="Disordered" evidence="1">
    <location>
        <begin position="16"/>
        <end position="93"/>
    </location>
</feature>
<evidence type="ECO:0000313" key="2">
    <source>
        <dbReference type="EMBL" id="ARS89944.1"/>
    </source>
</evidence>
<dbReference type="AlphaFoldDB" id="A0A2Z2HY38"/>
<gene>
    <name evidence="2" type="ORF">B1756_09525</name>
</gene>
<feature type="compositionally biased region" description="Low complexity" evidence="1">
    <location>
        <begin position="59"/>
        <end position="69"/>
    </location>
</feature>
<accession>A0A2Z2HY38</accession>
<proteinExistence type="predicted"/>
<keyword evidence="3" id="KW-1185">Reference proteome</keyword>
<sequence>MVYVVDGCLALEPHTDEHARGVADHRPAPTTRRDRAGSPLQRNHSSRPTIANEPLTTTPDSAGASPDASSFREPMSSQSTFRSPDSDHDPWEELAEHEETLEMLIEEDVPMARDAEILLEELEKRGYR</sequence>
<protein>
    <submittedName>
        <fullName evidence="2">Uncharacterized protein</fullName>
    </submittedName>
</protein>